<dbReference type="InterPro" id="IPR036271">
    <property type="entry name" value="Tet_transcr_reg_TetR-rel_C_sf"/>
</dbReference>
<evidence type="ECO:0000313" key="4">
    <source>
        <dbReference type="EMBL" id="TDS76784.1"/>
    </source>
</evidence>
<evidence type="ECO:0000256" key="2">
    <source>
        <dbReference type="PROSITE-ProRule" id="PRU00335"/>
    </source>
</evidence>
<comment type="caution">
    <text evidence="4">The sequence shown here is derived from an EMBL/GenBank/DDBJ whole genome shotgun (WGS) entry which is preliminary data.</text>
</comment>
<dbReference type="PANTHER" id="PTHR30055:SF184">
    <property type="entry name" value="HTH-TYPE TRANSCRIPTIONAL REGULATOR ETHR"/>
    <property type="match status" value="1"/>
</dbReference>
<name>A0A4V3EAJ4_9MICO</name>
<organism evidence="4 5">
    <name type="scientific">Amnibacterium kyonggiense</name>
    <dbReference type="NCBI Taxonomy" id="595671"/>
    <lineage>
        <taxon>Bacteria</taxon>
        <taxon>Bacillati</taxon>
        <taxon>Actinomycetota</taxon>
        <taxon>Actinomycetes</taxon>
        <taxon>Micrococcales</taxon>
        <taxon>Microbacteriaceae</taxon>
        <taxon>Amnibacterium</taxon>
    </lineage>
</organism>
<dbReference type="Gene3D" id="1.10.357.10">
    <property type="entry name" value="Tetracycline Repressor, domain 2"/>
    <property type="match status" value="1"/>
</dbReference>
<dbReference type="InterPro" id="IPR001647">
    <property type="entry name" value="HTH_TetR"/>
</dbReference>
<sequence length="208" mass="22576">MSTTTRGRRGARPSGDDRQRAIVDALEGLLQTRPLADIAVDEIAAGAAISRSAFYFYFVSKQAVLLELLDRMVAEVDEGLAGIGLPGDDPAGWWRSSIGVFVDVFGAHRAVSVTLAEARATVPELRDEWARRSGRWVDLTASTIVAERRRGRAREIVDPRATSVALNAMNERVLVASFAGEQPALAPDEVLDVLADVWCTTIYGTPRP</sequence>
<feature type="DNA-binding region" description="H-T-H motif" evidence="2">
    <location>
        <begin position="39"/>
        <end position="58"/>
    </location>
</feature>
<reference evidence="4 5" key="1">
    <citation type="submission" date="2019-03" db="EMBL/GenBank/DDBJ databases">
        <title>Genomic Encyclopedia of Archaeal and Bacterial Type Strains, Phase II (KMG-II): from individual species to whole genera.</title>
        <authorList>
            <person name="Goeker M."/>
        </authorList>
    </citation>
    <scope>NUCLEOTIDE SEQUENCE [LARGE SCALE GENOMIC DNA]</scope>
    <source>
        <strain evidence="4 5">DSM 24782</strain>
    </source>
</reference>
<dbReference type="PANTHER" id="PTHR30055">
    <property type="entry name" value="HTH-TYPE TRANSCRIPTIONAL REGULATOR RUTR"/>
    <property type="match status" value="1"/>
</dbReference>
<dbReference type="GO" id="GO:0003700">
    <property type="term" value="F:DNA-binding transcription factor activity"/>
    <property type="evidence" value="ECO:0007669"/>
    <property type="project" value="TreeGrafter"/>
</dbReference>
<accession>A0A4V3EAJ4</accession>
<proteinExistence type="predicted"/>
<keyword evidence="5" id="KW-1185">Reference proteome</keyword>
<keyword evidence="1 2" id="KW-0238">DNA-binding</keyword>
<dbReference type="Proteomes" id="UP000295344">
    <property type="component" value="Unassembled WGS sequence"/>
</dbReference>
<dbReference type="Pfam" id="PF00440">
    <property type="entry name" value="TetR_N"/>
    <property type="match status" value="1"/>
</dbReference>
<evidence type="ECO:0000313" key="5">
    <source>
        <dbReference type="Proteomes" id="UP000295344"/>
    </source>
</evidence>
<dbReference type="AlphaFoldDB" id="A0A4V3EAJ4"/>
<dbReference type="OrthoDB" id="7505659at2"/>
<dbReference type="InterPro" id="IPR050109">
    <property type="entry name" value="HTH-type_TetR-like_transc_reg"/>
</dbReference>
<protein>
    <submittedName>
        <fullName evidence="4">TetR family transcriptional regulator</fullName>
    </submittedName>
</protein>
<dbReference type="SUPFAM" id="SSF48498">
    <property type="entry name" value="Tetracyclin repressor-like, C-terminal domain"/>
    <property type="match status" value="1"/>
</dbReference>
<gene>
    <name evidence="4" type="ORF">CLV52_1719</name>
</gene>
<dbReference type="PROSITE" id="PS50977">
    <property type="entry name" value="HTH_TETR_2"/>
    <property type="match status" value="1"/>
</dbReference>
<dbReference type="Pfam" id="PF21313">
    <property type="entry name" value="EthR_C"/>
    <property type="match status" value="1"/>
</dbReference>
<dbReference type="RefSeq" id="WP_133765932.1">
    <property type="nucleotide sequence ID" value="NZ_BAAARP010000002.1"/>
</dbReference>
<dbReference type="Gene3D" id="1.10.10.60">
    <property type="entry name" value="Homeodomain-like"/>
    <property type="match status" value="1"/>
</dbReference>
<evidence type="ECO:0000259" key="3">
    <source>
        <dbReference type="PROSITE" id="PS50977"/>
    </source>
</evidence>
<dbReference type="InterPro" id="IPR049397">
    <property type="entry name" value="EthR_C"/>
</dbReference>
<feature type="domain" description="HTH tetR-type" evidence="3">
    <location>
        <begin position="16"/>
        <end position="76"/>
    </location>
</feature>
<dbReference type="EMBL" id="SOAM01000002">
    <property type="protein sequence ID" value="TDS76784.1"/>
    <property type="molecule type" value="Genomic_DNA"/>
</dbReference>
<dbReference type="SUPFAM" id="SSF46689">
    <property type="entry name" value="Homeodomain-like"/>
    <property type="match status" value="1"/>
</dbReference>
<dbReference type="InterPro" id="IPR009057">
    <property type="entry name" value="Homeodomain-like_sf"/>
</dbReference>
<evidence type="ECO:0000256" key="1">
    <source>
        <dbReference type="ARBA" id="ARBA00023125"/>
    </source>
</evidence>
<dbReference type="GO" id="GO:0000976">
    <property type="term" value="F:transcription cis-regulatory region binding"/>
    <property type="evidence" value="ECO:0007669"/>
    <property type="project" value="TreeGrafter"/>
</dbReference>